<dbReference type="InterPro" id="IPR000719">
    <property type="entry name" value="Prot_kinase_dom"/>
</dbReference>
<dbReference type="CDD" id="cd14014">
    <property type="entry name" value="STKc_PknB_like"/>
    <property type="match status" value="1"/>
</dbReference>
<dbReference type="Gene3D" id="1.10.510.10">
    <property type="entry name" value="Transferase(Phosphotransferase) domain 1"/>
    <property type="match status" value="1"/>
</dbReference>
<name>A0ABP5H3F2_9ACTN</name>
<keyword evidence="4" id="KW-0067">ATP-binding</keyword>
<organism evidence="6 7">
    <name type="scientific">Catenulispora yoronensis</name>
    <dbReference type="NCBI Taxonomy" id="450799"/>
    <lineage>
        <taxon>Bacteria</taxon>
        <taxon>Bacillati</taxon>
        <taxon>Actinomycetota</taxon>
        <taxon>Actinomycetes</taxon>
        <taxon>Catenulisporales</taxon>
        <taxon>Catenulisporaceae</taxon>
        <taxon>Catenulispora</taxon>
    </lineage>
</organism>
<dbReference type="PROSITE" id="PS00108">
    <property type="entry name" value="PROTEIN_KINASE_ST"/>
    <property type="match status" value="1"/>
</dbReference>
<proteinExistence type="predicted"/>
<reference evidence="7" key="1">
    <citation type="journal article" date="2019" name="Int. J. Syst. Evol. Microbiol.">
        <title>The Global Catalogue of Microorganisms (GCM) 10K type strain sequencing project: providing services to taxonomists for standard genome sequencing and annotation.</title>
        <authorList>
            <consortium name="The Broad Institute Genomics Platform"/>
            <consortium name="The Broad Institute Genome Sequencing Center for Infectious Disease"/>
            <person name="Wu L."/>
            <person name="Ma J."/>
        </authorList>
    </citation>
    <scope>NUCLEOTIDE SEQUENCE [LARGE SCALE GENOMIC DNA]</scope>
    <source>
        <strain evidence="7">JCM 16014</strain>
    </source>
</reference>
<gene>
    <name evidence="6" type="ORF">GCM10009839_89040</name>
</gene>
<dbReference type="SUPFAM" id="SSF56112">
    <property type="entry name" value="Protein kinase-like (PK-like)"/>
    <property type="match status" value="1"/>
</dbReference>
<dbReference type="PANTHER" id="PTHR24348:SF22">
    <property type="entry name" value="NON-SPECIFIC SERINE_THREONINE PROTEIN KINASE"/>
    <property type="match status" value="1"/>
</dbReference>
<dbReference type="SMART" id="SM00220">
    <property type="entry name" value="S_TKc"/>
    <property type="match status" value="1"/>
</dbReference>
<comment type="caution">
    <text evidence="6">The sequence shown here is derived from an EMBL/GenBank/DDBJ whole genome shotgun (WGS) entry which is preliminary data.</text>
</comment>
<dbReference type="Proteomes" id="UP001500751">
    <property type="component" value="Unassembled WGS sequence"/>
</dbReference>
<keyword evidence="7" id="KW-1185">Reference proteome</keyword>
<dbReference type="EMBL" id="BAAAQN010000093">
    <property type="protein sequence ID" value="GAA2063815.1"/>
    <property type="molecule type" value="Genomic_DNA"/>
</dbReference>
<dbReference type="PROSITE" id="PS50011">
    <property type="entry name" value="PROTEIN_KINASE_DOM"/>
    <property type="match status" value="1"/>
</dbReference>
<keyword evidence="3" id="KW-0418">Kinase</keyword>
<protein>
    <recommendedName>
        <fullName evidence="5">Protein kinase domain-containing protein</fullName>
    </recommendedName>
</protein>
<feature type="domain" description="Protein kinase" evidence="5">
    <location>
        <begin position="1"/>
        <end position="235"/>
    </location>
</feature>
<keyword evidence="1" id="KW-0808">Transferase</keyword>
<dbReference type="InterPro" id="IPR011009">
    <property type="entry name" value="Kinase-like_dom_sf"/>
</dbReference>
<dbReference type="Pfam" id="PF00069">
    <property type="entry name" value="Pkinase"/>
    <property type="match status" value="1"/>
</dbReference>
<dbReference type="InterPro" id="IPR008271">
    <property type="entry name" value="Ser/Thr_kinase_AS"/>
</dbReference>
<evidence type="ECO:0000313" key="6">
    <source>
        <dbReference type="EMBL" id="GAA2063815.1"/>
    </source>
</evidence>
<dbReference type="PANTHER" id="PTHR24348">
    <property type="entry name" value="SERINE/THREONINE-PROTEIN KINASE UNC-51-RELATED"/>
    <property type="match status" value="1"/>
</dbReference>
<sequence>MFRARRVADGHEVAVKRIAAAAPRELEIAEKVMSLGQPEQLLVPFASASDGPDLLLFMPLALEGSLADEIAARPGGWDESEVLAIVHDIVAGLIELNAAGIVHRDLKPANILLYQGRWHLADFGMSRDLDVRTATLTYTMGGTPLYYAPERLLLQPATHKGDLYALGLIAYELAAGRPPFNGATIDELRRHQLSTPPPVPPVGPVLGRWILRLLDKDPARRHQDAAAAQASLPAADAPAGQLAAVALQRQQRLQAQTARDGQASAEADARVALRTQALADLEDICAGAADLARLQLPDLKHSSHGATQQFDLDDLRLSITVWSSPDAGQDLAAVVLAGEARSARTLANVVCENEAGALRWYLDSVTKHPLTGIVGAPQGLARAEFFQHYPYLRDNVTHVWVRRRAVLDPQAIVDLLVDLLREDA</sequence>
<dbReference type="InterPro" id="IPR045269">
    <property type="entry name" value="Atg1-like"/>
</dbReference>
<evidence type="ECO:0000256" key="4">
    <source>
        <dbReference type="ARBA" id="ARBA00022840"/>
    </source>
</evidence>
<evidence type="ECO:0000313" key="7">
    <source>
        <dbReference type="Proteomes" id="UP001500751"/>
    </source>
</evidence>
<accession>A0ABP5H3F2</accession>
<evidence type="ECO:0000256" key="2">
    <source>
        <dbReference type="ARBA" id="ARBA00022741"/>
    </source>
</evidence>
<keyword evidence="2" id="KW-0547">Nucleotide-binding</keyword>
<evidence type="ECO:0000256" key="1">
    <source>
        <dbReference type="ARBA" id="ARBA00022679"/>
    </source>
</evidence>
<evidence type="ECO:0000259" key="5">
    <source>
        <dbReference type="PROSITE" id="PS50011"/>
    </source>
</evidence>
<evidence type="ECO:0000256" key="3">
    <source>
        <dbReference type="ARBA" id="ARBA00022777"/>
    </source>
</evidence>